<dbReference type="GeneID" id="28832846"/>
<evidence type="ECO:0000256" key="1">
    <source>
        <dbReference type="SAM" id="Phobius"/>
    </source>
</evidence>
<sequence>MLDNPAPPSTVACFRAFISIISQSNELTSCFNPWVITPTVPYDELETSLNVNPVITTVAYAILEPLITKGLLHLAVPPWTLLLGFSPFHIMWSLNMMIIYTGLYRTAQSSMRTSLGYEKPPSVERGRSNERDFYQLYAAGTFVLPVISSATINATLLLFSQSLYEESLIKQPRMLLLAFGAILTYLGCRFGDYVICKETRRGRSLSQAIFYQLMLSAIRGYVRILVGFPPFMAFQIPDTIEIEQRFGSERYQWIKEISQRYPFKYSWVLALVSVPLGLLGQYLMRTGMEERAT</sequence>
<evidence type="ECO:0000313" key="3">
    <source>
        <dbReference type="Proteomes" id="UP000070700"/>
    </source>
</evidence>
<reference evidence="2 3" key="1">
    <citation type="submission" date="2015-10" db="EMBL/GenBank/DDBJ databases">
        <title>Full genome of DAOMC 229536 Phialocephala scopiformis, a fungal endophyte of spruce producing the potent anti-insectan compound rugulosin.</title>
        <authorList>
            <consortium name="DOE Joint Genome Institute"/>
            <person name="Walker A.K."/>
            <person name="Frasz S.L."/>
            <person name="Seifert K.A."/>
            <person name="Miller J.D."/>
            <person name="Mondo S.J."/>
            <person name="Labutti K."/>
            <person name="Lipzen A."/>
            <person name="Dockter R."/>
            <person name="Kennedy M."/>
            <person name="Grigoriev I.V."/>
            <person name="Spatafora J.W."/>
        </authorList>
    </citation>
    <scope>NUCLEOTIDE SEQUENCE [LARGE SCALE GENOMIC DNA]</scope>
    <source>
        <strain evidence="2 3">CBS 120377</strain>
    </source>
</reference>
<gene>
    <name evidence="2" type="ORF">LY89DRAFT_787927</name>
</gene>
<dbReference type="OrthoDB" id="3562961at2759"/>
<dbReference type="KEGG" id="psco:LY89DRAFT_787927"/>
<dbReference type="Proteomes" id="UP000070700">
    <property type="component" value="Unassembled WGS sequence"/>
</dbReference>
<feature type="transmembrane region" description="Helical" evidence="1">
    <location>
        <begin position="265"/>
        <end position="284"/>
    </location>
</feature>
<accession>A0A132BB47</accession>
<evidence type="ECO:0000313" key="2">
    <source>
        <dbReference type="EMBL" id="KUJ09642.1"/>
    </source>
</evidence>
<dbReference type="InParanoid" id="A0A132BB47"/>
<keyword evidence="1" id="KW-1133">Transmembrane helix</keyword>
<keyword evidence="3" id="KW-1185">Reference proteome</keyword>
<keyword evidence="1" id="KW-0812">Transmembrane</keyword>
<feature type="transmembrane region" description="Helical" evidence="1">
    <location>
        <begin position="136"/>
        <end position="159"/>
    </location>
</feature>
<proteinExistence type="predicted"/>
<protein>
    <submittedName>
        <fullName evidence="2">Uncharacterized protein</fullName>
    </submittedName>
</protein>
<keyword evidence="1" id="KW-0472">Membrane</keyword>
<dbReference type="AlphaFoldDB" id="A0A132BB47"/>
<name>A0A132BB47_MOLSC</name>
<feature type="transmembrane region" description="Helical" evidence="1">
    <location>
        <begin position="79"/>
        <end position="103"/>
    </location>
</feature>
<organism evidence="2 3">
    <name type="scientific">Mollisia scopiformis</name>
    <name type="common">Conifer needle endophyte fungus</name>
    <name type="synonym">Phialocephala scopiformis</name>
    <dbReference type="NCBI Taxonomy" id="149040"/>
    <lineage>
        <taxon>Eukaryota</taxon>
        <taxon>Fungi</taxon>
        <taxon>Dikarya</taxon>
        <taxon>Ascomycota</taxon>
        <taxon>Pezizomycotina</taxon>
        <taxon>Leotiomycetes</taxon>
        <taxon>Helotiales</taxon>
        <taxon>Mollisiaceae</taxon>
        <taxon>Mollisia</taxon>
    </lineage>
</organism>
<dbReference type="EMBL" id="KQ947431">
    <property type="protein sequence ID" value="KUJ09642.1"/>
    <property type="molecule type" value="Genomic_DNA"/>
</dbReference>
<dbReference type="RefSeq" id="XP_018063997.1">
    <property type="nucleotide sequence ID" value="XM_018223120.1"/>
</dbReference>
<feature type="transmembrane region" description="Helical" evidence="1">
    <location>
        <begin position="174"/>
        <end position="196"/>
    </location>
</feature>